<name>A0A1A3NDK5_MYCAS</name>
<dbReference type="EMBL" id="LZLQ01000001">
    <property type="protein sequence ID" value="OBK20193.1"/>
    <property type="molecule type" value="Genomic_DNA"/>
</dbReference>
<proteinExistence type="predicted"/>
<dbReference type="Proteomes" id="UP000093629">
    <property type="component" value="Unassembled WGS sequence"/>
</dbReference>
<dbReference type="RefSeq" id="WP_065156690.1">
    <property type="nucleotide sequence ID" value="NZ_LZLQ01000001.1"/>
</dbReference>
<gene>
    <name evidence="1" type="ORF">A5636_00160</name>
</gene>
<comment type="caution">
    <text evidence="1">The sequence shown here is derived from an EMBL/GenBank/DDBJ whole genome shotgun (WGS) entry which is preliminary data.</text>
</comment>
<keyword evidence="2" id="KW-1185">Reference proteome</keyword>
<dbReference type="OrthoDB" id="4725078at2"/>
<dbReference type="AlphaFoldDB" id="A0A1A3NDK5"/>
<evidence type="ECO:0000313" key="2">
    <source>
        <dbReference type="Proteomes" id="UP000093629"/>
    </source>
</evidence>
<evidence type="ECO:0000313" key="1">
    <source>
        <dbReference type="EMBL" id="OBK20193.1"/>
    </source>
</evidence>
<evidence type="ECO:0008006" key="3">
    <source>
        <dbReference type="Google" id="ProtNLM"/>
    </source>
</evidence>
<organism evidence="1 2">
    <name type="scientific">Mycobacterium asiaticum</name>
    <dbReference type="NCBI Taxonomy" id="1790"/>
    <lineage>
        <taxon>Bacteria</taxon>
        <taxon>Bacillati</taxon>
        <taxon>Actinomycetota</taxon>
        <taxon>Actinomycetes</taxon>
        <taxon>Mycobacteriales</taxon>
        <taxon>Mycobacteriaceae</taxon>
        <taxon>Mycobacterium</taxon>
    </lineage>
</organism>
<accession>A0A1A3NDK5</accession>
<sequence length="134" mass="14562">MASVLSLVGAGIQACATATDSAGELVVQQHDRVLRRFTLQQLRDLPQIEIATPQSRGAQVQKGPTVRSILNAASTANPEWVRVEGRDPAQTLSASEITDLVILAVTKRNTVKLTGTQLPRDRWVRDVDRIAVNP</sequence>
<reference evidence="1 2" key="1">
    <citation type="submission" date="2016-06" db="EMBL/GenBank/DDBJ databases">
        <authorList>
            <person name="Kjaerup R.B."/>
            <person name="Dalgaard T.S."/>
            <person name="Juul-Madsen H.R."/>
        </authorList>
    </citation>
    <scope>NUCLEOTIDE SEQUENCE [LARGE SCALE GENOMIC DNA]</scope>
    <source>
        <strain evidence="1 2">1245139.5</strain>
    </source>
</reference>
<protein>
    <recommendedName>
        <fullName evidence="3">Oxidoreductase molybdopterin-binding domain-containing protein</fullName>
    </recommendedName>
</protein>